<dbReference type="Pfam" id="PF09837">
    <property type="entry name" value="DUF2064"/>
    <property type="match status" value="1"/>
</dbReference>
<keyword evidence="2" id="KW-1185">Reference proteome</keyword>
<dbReference type="InterPro" id="IPR029044">
    <property type="entry name" value="Nucleotide-diphossugar_trans"/>
</dbReference>
<organism evidence="1 2">
    <name type="scientific">Formimonas warabiya</name>
    <dbReference type="NCBI Taxonomy" id="1761012"/>
    <lineage>
        <taxon>Bacteria</taxon>
        <taxon>Bacillati</taxon>
        <taxon>Bacillota</taxon>
        <taxon>Clostridia</taxon>
        <taxon>Eubacteriales</taxon>
        <taxon>Peptococcaceae</taxon>
        <taxon>Candidatus Formimonas</taxon>
    </lineage>
</organism>
<protein>
    <recommendedName>
        <fullName evidence="3">DUF2064 domain-containing protein</fullName>
    </recommendedName>
</protein>
<dbReference type="SUPFAM" id="SSF53448">
    <property type="entry name" value="Nucleotide-diphospho-sugar transferases"/>
    <property type="match status" value="1"/>
</dbReference>
<dbReference type="EMBL" id="CP017634">
    <property type="protein sequence ID" value="ATW23638.1"/>
    <property type="molecule type" value="Genomic_DNA"/>
</dbReference>
<name>A0A3G1KME9_FORW1</name>
<dbReference type="Gene3D" id="3.90.550.10">
    <property type="entry name" value="Spore Coat Polysaccharide Biosynthesis Protein SpsA, Chain A"/>
    <property type="match status" value="1"/>
</dbReference>
<accession>A0A3G1KME9</accession>
<dbReference type="KEGG" id="fwa:DCMF_01425"/>
<proteinExistence type="predicted"/>
<gene>
    <name evidence="1" type="ORF">DCMF_01425</name>
</gene>
<evidence type="ECO:0000313" key="2">
    <source>
        <dbReference type="Proteomes" id="UP000323521"/>
    </source>
</evidence>
<reference evidence="1 2" key="1">
    <citation type="submission" date="2016-10" db="EMBL/GenBank/DDBJ databases">
        <title>Complete Genome Sequence of Peptococcaceae strain DCMF.</title>
        <authorList>
            <person name="Edwards R.J."/>
            <person name="Holland S.I."/>
            <person name="Deshpande N.P."/>
            <person name="Wong Y.K."/>
            <person name="Ertan H."/>
            <person name="Manefield M."/>
            <person name="Russell T.L."/>
            <person name="Lee M.J."/>
        </authorList>
    </citation>
    <scope>NUCLEOTIDE SEQUENCE [LARGE SCALE GENOMIC DNA]</scope>
    <source>
        <strain evidence="1 2">DCMF</strain>
    </source>
</reference>
<dbReference type="OrthoDB" id="9810303at2"/>
<evidence type="ECO:0008006" key="3">
    <source>
        <dbReference type="Google" id="ProtNLM"/>
    </source>
</evidence>
<dbReference type="PANTHER" id="PTHR36529">
    <property type="entry name" value="SLL1095 PROTEIN"/>
    <property type="match status" value="1"/>
</dbReference>
<dbReference type="PANTHER" id="PTHR36529:SF1">
    <property type="entry name" value="GLYCOSYLTRANSFERASE"/>
    <property type="match status" value="1"/>
</dbReference>
<sequence length="283" mass="30636">MKTAVLVFTKVPKAGDIKTRLTEARGGILTPEEAQGLYEACLLDVIDVALSVEQTGQTDVWICHNKDGDRLYLDTLLTEVNDPQKIAGIFSDQGGSFDACMQYATDFILKSGREDRLADGLVIIGGDLPTLQPAILKNALAKLEKLSMSEPGQKVARREIENKDSLTGAALVEGACQEGGFSLVGLTCTTPFNFHEVFYNLDGITALDMLVNKAEREDIPFSLVEAIPDLDIPVDLAGLVPVLRSLELSAKYDLSILLPQRTITFLKEMGLSSVALPPAREAV</sequence>
<dbReference type="InterPro" id="IPR018641">
    <property type="entry name" value="Trfase_1_rSAM/seldom-assoc"/>
</dbReference>
<dbReference type="AlphaFoldDB" id="A0A3G1KME9"/>
<dbReference type="Proteomes" id="UP000323521">
    <property type="component" value="Chromosome"/>
</dbReference>
<dbReference type="RefSeq" id="WP_148132788.1">
    <property type="nucleotide sequence ID" value="NZ_CP017634.1"/>
</dbReference>
<evidence type="ECO:0000313" key="1">
    <source>
        <dbReference type="EMBL" id="ATW23638.1"/>
    </source>
</evidence>